<evidence type="ECO:0000313" key="2">
    <source>
        <dbReference type="EMBL" id="UQS23651.1"/>
    </source>
</evidence>
<feature type="region of interest" description="Disordered" evidence="1">
    <location>
        <begin position="232"/>
        <end position="357"/>
    </location>
</feature>
<dbReference type="EMBL" id="CP091196">
    <property type="protein sequence ID" value="UQS23651.1"/>
    <property type="molecule type" value="Genomic_DNA"/>
</dbReference>
<sequence length="357" mass="39044">MAPIPDEPGTVPSAEWAAKGAELELDPTNFRNYAKNLGLIAADLNSDMMSAQSALQGPGGKDMLMSTMFEPGQDMQAFADRNAQELGMFMPDAHQNVKVLESVGYIFGDFFENMDGGNSAMLEVLQWAFRMDGAKKPEGVPSWLDEKKTVAEYLTPPAGTGVTQTGKDEQLNQIVVGNMTITTFRTPDGGIRTVQTNGNVTTEYLDDKNGNRQYMITSTKGDHETTTVTTAYHNGAPAGETRRTTKHDTDSDPNVVHQVTTSQSYDKDGKPVKSDAPAKSQHVVTYNHQDGTHSRQYYSESMQKDVNDVDRDGNRDEKVPTKTDQRTVGAQHDLPTGADVRQGHPELDQARRSIPGG</sequence>
<dbReference type="RefSeq" id="WP_116110052.1">
    <property type="nucleotide sequence ID" value="NZ_CP091196.1"/>
</dbReference>
<feature type="compositionally biased region" description="Basic and acidic residues" evidence="1">
    <location>
        <begin position="240"/>
        <end position="250"/>
    </location>
</feature>
<evidence type="ECO:0008006" key="4">
    <source>
        <dbReference type="Google" id="ProtNLM"/>
    </source>
</evidence>
<feature type="compositionally biased region" description="Basic and acidic residues" evidence="1">
    <location>
        <begin position="341"/>
        <end position="351"/>
    </location>
</feature>
<keyword evidence="3" id="KW-1185">Reference proteome</keyword>
<proteinExistence type="predicted"/>
<gene>
    <name evidence="2" type="ORF">L1857_12860</name>
</gene>
<name>A0ABY4NUE2_9PSEU</name>
<protein>
    <recommendedName>
        <fullName evidence="4">YD repeat-containing protein</fullName>
    </recommendedName>
</protein>
<feature type="compositionally biased region" description="Polar residues" evidence="1">
    <location>
        <begin position="282"/>
        <end position="301"/>
    </location>
</feature>
<organism evidence="2 3">
    <name type="scientific">Amycolatopsis thermalba</name>
    <dbReference type="NCBI Taxonomy" id="944492"/>
    <lineage>
        <taxon>Bacteria</taxon>
        <taxon>Bacillati</taxon>
        <taxon>Actinomycetota</taxon>
        <taxon>Actinomycetes</taxon>
        <taxon>Pseudonocardiales</taxon>
        <taxon>Pseudonocardiaceae</taxon>
        <taxon>Amycolatopsis</taxon>
    </lineage>
</organism>
<accession>A0ABY4NUE2</accession>
<evidence type="ECO:0000313" key="3">
    <source>
        <dbReference type="Proteomes" id="UP000830158"/>
    </source>
</evidence>
<feature type="compositionally biased region" description="Basic and acidic residues" evidence="1">
    <location>
        <begin position="302"/>
        <end position="325"/>
    </location>
</feature>
<dbReference type="Proteomes" id="UP000830158">
    <property type="component" value="Chromosome"/>
</dbReference>
<evidence type="ECO:0000256" key="1">
    <source>
        <dbReference type="SAM" id="MobiDB-lite"/>
    </source>
</evidence>
<reference evidence="2" key="1">
    <citation type="submission" date="2022-01" db="EMBL/GenBank/DDBJ databases">
        <title>PSI-footprinting approach for the identification of protein synthesis inhibitor producers.</title>
        <authorList>
            <person name="Handel F."/>
            <person name="Kulik A."/>
            <person name="Wex K.W."/>
            <person name="Berscheid A."/>
            <person name="Saur J.S."/>
            <person name="Winkler A."/>
            <person name="Wibberg D."/>
            <person name="Kalinowski J."/>
            <person name="Broetz-Oesterhelt H."/>
            <person name="Mast Y."/>
        </authorList>
    </citation>
    <scope>NUCLEOTIDE SEQUENCE</scope>
    <source>
        <strain evidence="2">KNN 49.3e</strain>
    </source>
</reference>